<dbReference type="PANTHER" id="PTHR30511">
    <property type="entry name" value="ALANINE RACEMASE"/>
    <property type="match status" value="1"/>
</dbReference>
<dbReference type="GO" id="GO:0030632">
    <property type="term" value="P:D-alanine biosynthetic process"/>
    <property type="evidence" value="ECO:0007669"/>
    <property type="project" value="TreeGrafter"/>
</dbReference>
<dbReference type="GO" id="GO:0008784">
    <property type="term" value="F:alanine racemase activity"/>
    <property type="evidence" value="ECO:0007669"/>
    <property type="project" value="InterPro"/>
</dbReference>
<dbReference type="EMBL" id="LJCR01003023">
    <property type="protein sequence ID" value="KPV48014.1"/>
    <property type="molecule type" value="Genomic_DNA"/>
</dbReference>
<dbReference type="SMART" id="SM01005">
    <property type="entry name" value="Ala_racemase_C"/>
    <property type="match status" value="1"/>
</dbReference>
<feature type="domain" description="Alanine racemase C-terminal" evidence="4">
    <location>
        <begin position="68"/>
        <end position="195"/>
    </location>
</feature>
<dbReference type="Gene3D" id="2.40.37.10">
    <property type="entry name" value="Lyase, Ornithine Decarboxylase, Chain A, domain 1"/>
    <property type="match status" value="1"/>
</dbReference>
<name>A0A0P9EUQ4_9CHLR</name>
<dbReference type="Pfam" id="PF00842">
    <property type="entry name" value="Ala_racemase_C"/>
    <property type="match status" value="1"/>
</dbReference>
<dbReference type="InterPro" id="IPR000821">
    <property type="entry name" value="Ala_racemase"/>
</dbReference>
<evidence type="ECO:0000259" key="4">
    <source>
        <dbReference type="SMART" id="SM01005"/>
    </source>
</evidence>
<dbReference type="PATRIC" id="fig|186479.3.peg.6320"/>
<keyword evidence="3" id="KW-0413">Isomerase</keyword>
<keyword evidence="2" id="KW-0663">Pyridoxal phosphate</keyword>
<dbReference type="Gene3D" id="3.20.20.10">
    <property type="entry name" value="Alanine racemase"/>
    <property type="match status" value="1"/>
</dbReference>
<dbReference type="GO" id="GO:0005829">
    <property type="term" value="C:cytosol"/>
    <property type="evidence" value="ECO:0007669"/>
    <property type="project" value="TreeGrafter"/>
</dbReference>
<dbReference type="Pfam" id="PF01168">
    <property type="entry name" value="Ala_racemase_N"/>
    <property type="match status" value="1"/>
</dbReference>
<feature type="non-terminal residue" evidence="5">
    <location>
        <position position="1"/>
    </location>
</feature>
<dbReference type="GO" id="GO:0009252">
    <property type="term" value="P:peptidoglycan biosynthetic process"/>
    <property type="evidence" value="ECO:0007669"/>
    <property type="project" value="TreeGrafter"/>
</dbReference>
<evidence type="ECO:0000313" key="6">
    <source>
        <dbReference type="Proteomes" id="UP000050509"/>
    </source>
</evidence>
<evidence type="ECO:0000256" key="2">
    <source>
        <dbReference type="ARBA" id="ARBA00022898"/>
    </source>
</evidence>
<dbReference type="InterPro" id="IPR009006">
    <property type="entry name" value="Ala_racemase/Decarboxylase_C"/>
</dbReference>
<evidence type="ECO:0000313" key="5">
    <source>
        <dbReference type="EMBL" id="KPV48014.1"/>
    </source>
</evidence>
<evidence type="ECO:0000256" key="3">
    <source>
        <dbReference type="ARBA" id="ARBA00023235"/>
    </source>
</evidence>
<dbReference type="Proteomes" id="UP000050509">
    <property type="component" value="Unassembled WGS sequence"/>
</dbReference>
<evidence type="ECO:0000256" key="1">
    <source>
        <dbReference type="ARBA" id="ARBA00001933"/>
    </source>
</evidence>
<dbReference type="SUPFAM" id="SSF51419">
    <property type="entry name" value="PLP-binding barrel"/>
    <property type="match status" value="1"/>
</dbReference>
<reference evidence="5 6" key="1">
    <citation type="submission" date="2015-09" db="EMBL/GenBank/DDBJ databases">
        <title>Draft genome sequence of Kouleothrix aurantiaca JCM 19913.</title>
        <authorList>
            <person name="Hemp J."/>
        </authorList>
    </citation>
    <scope>NUCLEOTIDE SEQUENCE [LARGE SCALE GENOMIC DNA]</scope>
    <source>
        <strain evidence="5 6">COM-B</strain>
    </source>
</reference>
<gene>
    <name evidence="5" type="ORF">SE17_40350</name>
</gene>
<dbReference type="GO" id="GO:0030170">
    <property type="term" value="F:pyridoxal phosphate binding"/>
    <property type="evidence" value="ECO:0007669"/>
    <property type="project" value="TreeGrafter"/>
</dbReference>
<comment type="caution">
    <text evidence="5">The sequence shown here is derived from an EMBL/GenBank/DDBJ whole genome shotgun (WGS) entry which is preliminary data.</text>
</comment>
<accession>A0A0P9EUQ4</accession>
<organism evidence="5 6">
    <name type="scientific">Kouleothrix aurantiaca</name>
    <dbReference type="NCBI Taxonomy" id="186479"/>
    <lineage>
        <taxon>Bacteria</taxon>
        <taxon>Bacillati</taxon>
        <taxon>Chloroflexota</taxon>
        <taxon>Chloroflexia</taxon>
        <taxon>Chloroflexales</taxon>
        <taxon>Roseiflexineae</taxon>
        <taxon>Roseiflexaceae</taxon>
        <taxon>Kouleothrix</taxon>
    </lineage>
</organism>
<dbReference type="InterPro" id="IPR029066">
    <property type="entry name" value="PLP-binding_barrel"/>
</dbReference>
<dbReference type="PANTHER" id="PTHR30511:SF0">
    <property type="entry name" value="ALANINE RACEMASE, CATABOLIC-RELATED"/>
    <property type="match status" value="1"/>
</dbReference>
<dbReference type="InterPro" id="IPR001608">
    <property type="entry name" value="Ala_racemase_N"/>
</dbReference>
<dbReference type="SUPFAM" id="SSF50621">
    <property type="entry name" value="Alanine racemase C-terminal domain-like"/>
    <property type="match status" value="1"/>
</dbReference>
<dbReference type="CDD" id="cd00430">
    <property type="entry name" value="PLPDE_III_AR"/>
    <property type="match status" value="1"/>
</dbReference>
<comment type="cofactor">
    <cofactor evidence="1">
        <name>pyridoxal 5'-phosphate</name>
        <dbReference type="ChEBI" id="CHEBI:597326"/>
    </cofactor>
</comment>
<keyword evidence="6" id="KW-1185">Reference proteome</keyword>
<proteinExistence type="predicted"/>
<dbReference type="InterPro" id="IPR011079">
    <property type="entry name" value="Ala_racemase_C"/>
</dbReference>
<dbReference type="AlphaFoldDB" id="A0A0P9EUQ4"/>
<protein>
    <submittedName>
        <fullName evidence="5">Alanine racemase</fullName>
    </submittedName>
</protein>
<dbReference type="NCBIfam" id="TIGR00492">
    <property type="entry name" value="alr"/>
    <property type="match status" value="1"/>
</dbReference>
<sequence length="199" mass="21249">AEAQLARFTGLLRELEAAGLRPPCAHAANSAALLRLPAARLDMARPGIACYGLAPSAAAPLPPDFRAALSFHTEVAQVKELPAGAPVSYGGTWVATRHSRIATIPVGYADGLRRAPPWREVLVRGRRAPIVGRICMDYAMLDVTDIPGVRRGDPVTLIGQQGDDTISADEVAGWLGTISYEVVATILPRVPRTVEERLE</sequence>
<dbReference type="PRINTS" id="PR00992">
    <property type="entry name" value="ALARACEMASE"/>
</dbReference>